<proteinExistence type="predicted"/>
<accession>A0A9X7MVH6</accession>
<dbReference type="KEGG" id="pden:F1C79_01690"/>
<dbReference type="OrthoDB" id="9946095at2"/>
<evidence type="ECO:0000313" key="2">
    <source>
        <dbReference type="Proteomes" id="UP000326659"/>
    </source>
</evidence>
<reference evidence="1 2" key="1">
    <citation type="submission" date="2019-09" db="EMBL/GenBank/DDBJ databases">
        <title>Prosopis cineraria nodule microbiome.</title>
        <authorList>
            <person name="Chaluvadi S.R."/>
            <person name="Ali R."/>
            <person name="Wang X."/>
        </authorList>
    </citation>
    <scope>NUCLEOTIDE SEQUENCE [LARGE SCALE GENOMIC DNA]</scope>
    <source>
        <strain evidence="1 2">BG1</strain>
    </source>
</reference>
<name>A0A9X7MVH6_PSEDE</name>
<dbReference type="RefSeq" id="WP_151186297.1">
    <property type="nucleotide sequence ID" value="NZ_CP043626.1"/>
</dbReference>
<dbReference type="EMBL" id="CP043626">
    <property type="protein sequence ID" value="QEY70472.1"/>
    <property type="molecule type" value="Genomic_DNA"/>
</dbReference>
<protein>
    <submittedName>
        <fullName evidence="1">Uncharacterized protein</fullName>
    </submittedName>
</protein>
<sequence length="112" mass="12306">MNAIQHHRIEEHQVASSEWLTAQVSQLLKGNDADGVTFFGFRISGTIKHAPGFADRLMEELGDIDPGRECFVVQCLLAVGRGDHELAAAIYENHLRAGINDFAEQCIQESAA</sequence>
<gene>
    <name evidence="1" type="ORF">F1C79_01690</name>
</gene>
<keyword evidence="2" id="KW-1185">Reference proteome</keyword>
<organism evidence="1 2">
    <name type="scientific">Pseudomonas denitrificans</name>
    <dbReference type="NCBI Taxonomy" id="43306"/>
    <lineage>
        <taxon>Bacteria</taxon>
        <taxon>Pseudomonadati</taxon>
        <taxon>Pseudomonadota</taxon>
        <taxon>Gammaproteobacteria</taxon>
        <taxon>Pseudomonadales</taxon>
        <taxon>Pseudomonadaceae</taxon>
        <taxon>Halopseudomonas</taxon>
    </lineage>
</organism>
<evidence type="ECO:0000313" key="1">
    <source>
        <dbReference type="EMBL" id="QEY70472.1"/>
    </source>
</evidence>
<dbReference type="Proteomes" id="UP000326659">
    <property type="component" value="Chromosome"/>
</dbReference>
<dbReference type="AlphaFoldDB" id="A0A9X7MVH6"/>